<evidence type="ECO:0000313" key="8">
    <source>
        <dbReference type="Proteomes" id="UP001445076"/>
    </source>
</evidence>
<keyword evidence="2 4" id="KW-0547">Nucleotide-binding</keyword>
<dbReference type="Gene3D" id="1.10.510.10">
    <property type="entry name" value="Transferase(Phosphotransferase) domain 1"/>
    <property type="match status" value="1"/>
</dbReference>
<keyword evidence="8" id="KW-1185">Reference proteome</keyword>
<dbReference type="PROSITE" id="PS50011">
    <property type="entry name" value="PROTEIN_KINASE_DOM"/>
    <property type="match status" value="1"/>
</dbReference>
<reference evidence="7 8" key="1">
    <citation type="journal article" date="2024" name="BMC Genomics">
        <title>Genome assembly of redclaw crayfish (Cherax quadricarinatus) provides insights into its immune adaptation and hypoxia tolerance.</title>
        <authorList>
            <person name="Liu Z."/>
            <person name="Zheng J."/>
            <person name="Li H."/>
            <person name="Fang K."/>
            <person name="Wang S."/>
            <person name="He J."/>
            <person name="Zhou D."/>
            <person name="Weng S."/>
            <person name="Chi M."/>
            <person name="Gu Z."/>
            <person name="He J."/>
            <person name="Li F."/>
            <person name="Wang M."/>
        </authorList>
    </citation>
    <scope>NUCLEOTIDE SEQUENCE [LARGE SCALE GENOMIC DNA]</scope>
    <source>
        <strain evidence="7">ZL_2023a</strain>
    </source>
</reference>
<dbReference type="InterPro" id="IPR011009">
    <property type="entry name" value="Kinase-like_dom_sf"/>
</dbReference>
<gene>
    <name evidence="7" type="ORF">OTU49_007016</name>
</gene>
<evidence type="ECO:0000313" key="7">
    <source>
        <dbReference type="EMBL" id="KAK8732306.1"/>
    </source>
</evidence>
<feature type="compositionally biased region" description="Basic residues" evidence="5">
    <location>
        <begin position="361"/>
        <end position="374"/>
    </location>
</feature>
<feature type="compositionally biased region" description="Low complexity" evidence="5">
    <location>
        <begin position="569"/>
        <end position="583"/>
    </location>
</feature>
<feature type="compositionally biased region" description="Polar residues" evidence="5">
    <location>
        <begin position="584"/>
        <end position="594"/>
    </location>
</feature>
<dbReference type="EC" id="2.7.11.1" evidence="1"/>
<dbReference type="SMART" id="SM00220">
    <property type="entry name" value="S_TKc"/>
    <property type="match status" value="1"/>
</dbReference>
<dbReference type="PROSITE" id="PS00108">
    <property type="entry name" value="PROTEIN_KINASE_ST"/>
    <property type="match status" value="1"/>
</dbReference>
<dbReference type="InterPro" id="IPR000719">
    <property type="entry name" value="Prot_kinase_dom"/>
</dbReference>
<evidence type="ECO:0000256" key="3">
    <source>
        <dbReference type="ARBA" id="ARBA00022840"/>
    </source>
</evidence>
<accession>A0AAW0WZE8</accession>
<evidence type="ECO:0000256" key="2">
    <source>
        <dbReference type="ARBA" id="ARBA00022741"/>
    </source>
</evidence>
<evidence type="ECO:0000256" key="4">
    <source>
        <dbReference type="PROSITE-ProRule" id="PRU10141"/>
    </source>
</evidence>
<feature type="compositionally biased region" description="Polar residues" evidence="5">
    <location>
        <begin position="534"/>
        <end position="557"/>
    </location>
</feature>
<dbReference type="SUPFAM" id="SSF56112">
    <property type="entry name" value="Protein kinase-like (PK-like)"/>
    <property type="match status" value="1"/>
</dbReference>
<protein>
    <recommendedName>
        <fullName evidence="1">non-specific serine/threonine protein kinase</fullName>
        <ecNumber evidence="1">2.7.11.1</ecNumber>
    </recommendedName>
</protein>
<organism evidence="7 8">
    <name type="scientific">Cherax quadricarinatus</name>
    <name type="common">Australian red claw crayfish</name>
    <dbReference type="NCBI Taxonomy" id="27406"/>
    <lineage>
        <taxon>Eukaryota</taxon>
        <taxon>Metazoa</taxon>
        <taxon>Ecdysozoa</taxon>
        <taxon>Arthropoda</taxon>
        <taxon>Crustacea</taxon>
        <taxon>Multicrustacea</taxon>
        <taxon>Malacostraca</taxon>
        <taxon>Eumalacostraca</taxon>
        <taxon>Eucarida</taxon>
        <taxon>Decapoda</taxon>
        <taxon>Pleocyemata</taxon>
        <taxon>Astacidea</taxon>
        <taxon>Parastacoidea</taxon>
        <taxon>Parastacidae</taxon>
        <taxon>Cherax</taxon>
    </lineage>
</organism>
<feature type="binding site" evidence="4">
    <location>
        <position position="81"/>
    </location>
    <ligand>
        <name>ATP</name>
        <dbReference type="ChEBI" id="CHEBI:30616"/>
    </ligand>
</feature>
<dbReference type="InterPro" id="IPR008271">
    <property type="entry name" value="Ser/Thr_kinase_AS"/>
</dbReference>
<dbReference type="EMBL" id="JARKIK010000057">
    <property type="protein sequence ID" value="KAK8732306.1"/>
    <property type="molecule type" value="Genomic_DNA"/>
</dbReference>
<comment type="caution">
    <text evidence="7">The sequence shown here is derived from an EMBL/GenBank/DDBJ whole genome shotgun (WGS) entry which is preliminary data.</text>
</comment>
<dbReference type="Proteomes" id="UP001445076">
    <property type="component" value="Unassembled WGS sequence"/>
</dbReference>
<feature type="region of interest" description="Disordered" evidence="5">
    <location>
        <begin position="527"/>
        <end position="605"/>
    </location>
</feature>
<feature type="domain" description="Protein kinase" evidence="6">
    <location>
        <begin position="47"/>
        <end position="338"/>
    </location>
</feature>
<dbReference type="PANTHER" id="PTHR11909">
    <property type="entry name" value="CASEIN KINASE-RELATED"/>
    <property type="match status" value="1"/>
</dbReference>
<dbReference type="InterPro" id="IPR017441">
    <property type="entry name" value="Protein_kinase_ATP_BS"/>
</dbReference>
<evidence type="ECO:0000259" key="6">
    <source>
        <dbReference type="PROSITE" id="PS50011"/>
    </source>
</evidence>
<evidence type="ECO:0000256" key="1">
    <source>
        <dbReference type="ARBA" id="ARBA00012513"/>
    </source>
</evidence>
<dbReference type="CDD" id="cd14015">
    <property type="entry name" value="STKc_VRK"/>
    <property type="match status" value="1"/>
</dbReference>
<feature type="region of interest" description="Disordered" evidence="5">
    <location>
        <begin position="1"/>
        <end position="20"/>
    </location>
</feature>
<dbReference type="PROSITE" id="PS00107">
    <property type="entry name" value="PROTEIN_KINASE_ATP"/>
    <property type="match status" value="1"/>
</dbReference>
<dbReference type="AlphaFoldDB" id="A0AAW0WZE8"/>
<proteinExistence type="predicted"/>
<dbReference type="GO" id="GO:0004674">
    <property type="term" value="F:protein serine/threonine kinase activity"/>
    <property type="evidence" value="ECO:0007669"/>
    <property type="project" value="UniProtKB-EC"/>
</dbReference>
<dbReference type="FunFam" id="1.10.510.10:FF:000931">
    <property type="entry name" value="Ballchen, isoform B"/>
    <property type="match status" value="1"/>
</dbReference>
<evidence type="ECO:0000256" key="5">
    <source>
        <dbReference type="SAM" id="MobiDB-lite"/>
    </source>
</evidence>
<feature type="region of interest" description="Disordered" evidence="5">
    <location>
        <begin position="491"/>
        <end position="514"/>
    </location>
</feature>
<dbReference type="InterPro" id="IPR050235">
    <property type="entry name" value="CK1_Ser-Thr_kinase"/>
</dbReference>
<dbReference type="GO" id="GO:0005524">
    <property type="term" value="F:ATP binding"/>
    <property type="evidence" value="ECO:0007669"/>
    <property type="project" value="UniProtKB-UniRule"/>
</dbReference>
<name>A0AAW0WZE8_CHEQU</name>
<feature type="region of interest" description="Disordered" evidence="5">
    <location>
        <begin position="360"/>
        <end position="383"/>
    </location>
</feature>
<sequence>MAPRKGAAANKSGSKGVPKKRVAANGFKLPEPIAPGVIITDVAKKQWRIGHSIGVGGFGEIYLASCEIDKPVSNSADYVIKVEPHRNGPLFAEMHCYMRIARPEHIETWKKERKLKRLGMPKYLGSGSFEYNKERYRFMVMERFGRDLQKILEQHSKRFSFKTVYQVGIQILDVLEYIHSKEYIHADIKASNLLIGYKPGTENQVFLVDFGLACRYANDGKHKEYKYDQRKAHDGTIEFTSRDAHIGAHSRRGDLEILGYNMTQWLCARLPWEDNLQDCNDVFAKKRGFMENISSFISLCFPDTEPPGLNEYLEYVVSLAFDEKPDYEKCRNILREGLKARGYRDDGKLVFMSATPVLPSKKSKARTDRKKTAKRRSEEEENIAEFTPKKLKRNSNMSPCRPRNKRVNTRTCPRSSLLGISLSKPCQPEFPPVDTEEVMIEKENQKMAARKQKLRPKRLAVVKDTSLDNPTPQMIEIMNKIREKSASPPICQKRHRHNSNCYSNKSSPASEDIPSQFTPEMEAVMRKRAERLSSSDSETECYLSSSSGVGSPQMFDSSESEDSNDATVYYSPPTASSPPYMAPQSNSTLKTVKGNTRRKGTRPLVSPRELAALLVAASTELRTIGTQTSPGVRVTRSVSRQTSPELG</sequence>
<keyword evidence="3 4" id="KW-0067">ATP-binding</keyword>
<feature type="compositionally biased region" description="Polar residues" evidence="5">
    <location>
        <begin position="499"/>
        <end position="514"/>
    </location>
</feature>
<dbReference type="Pfam" id="PF00069">
    <property type="entry name" value="Pkinase"/>
    <property type="match status" value="1"/>
</dbReference>
<feature type="region of interest" description="Disordered" evidence="5">
    <location>
        <begin position="625"/>
        <end position="647"/>
    </location>
</feature>